<evidence type="ECO:0000256" key="1">
    <source>
        <dbReference type="PROSITE-ProRule" id="PRU00221"/>
    </source>
</evidence>
<dbReference type="EMBL" id="BNEC01000003">
    <property type="protein sequence ID" value="GHI66864.1"/>
    <property type="molecule type" value="Genomic_DNA"/>
</dbReference>
<dbReference type="InterPro" id="IPR001680">
    <property type="entry name" value="WD40_rpt"/>
</dbReference>
<dbReference type="Pfam" id="PF12770">
    <property type="entry name" value="CHAT"/>
    <property type="match status" value="1"/>
</dbReference>
<feature type="domain" description="CHAT" evidence="3">
    <location>
        <begin position="102"/>
        <end position="341"/>
    </location>
</feature>
<protein>
    <recommendedName>
        <fullName evidence="3">CHAT domain-containing protein</fullName>
    </recommendedName>
</protein>
<reference evidence="5" key="1">
    <citation type="submission" date="2023-07" db="EMBL/GenBank/DDBJ databases">
        <title>Whole genome shotgun sequence of Streptomyces nojiriensis NBRC 13794.</title>
        <authorList>
            <person name="Komaki H."/>
            <person name="Tamura T."/>
        </authorList>
    </citation>
    <scope>NUCLEOTIDE SEQUENCE [LARGE SCALE GENOMIC DNA]</scope>
    <source>
        <strain evidence="5">NBRC 13794</strain>
    </source>
</reference>
<evidence type="ECO:0000259" key="3">
    <source>
        <dbReference type="Pfam" id="PF12770"/>
    </source>
</evidence>
<dbReference type="PROSITE" id="PS50082">
    <property type="entry name" value="WD_REPEATS_2"/>
    <property type="match status" value="1"/>
</dbReference>
<dbReference type="PANTHER" id="PTHR19879">
    <property type="entry name" value="TRANSCRIPTION INITIATION FACTOR TFIID"/>
    <property type="match status" value="1"/>
</dbReference>
<sequence length="696" mass="76329">MKGLPFQLEIIEADTNWIVSCASEYGEALIRVPAPYSENELQSALSRVEISLAKSYSPVVVRGAPVSERPVREFGERLTEAIFRDDIFVLFDRWRSSAARTQENPLRILLRTNGPHVAHIPWEFLVDPSRDDYLALRVPVVRYLRLMDPVPPLPLTLPLRVLGISAQPHDLPVLEGAREVQQVSQALQRCSSESVDVHWLPGDKWQDLAKELRFGSWHVLHCVSHGGFDEERNAGYIQLSGADGSARKIYASDFERLIADSPNLRLIVLNSCESAVSGSEDVFAGTAANLVRAGVPAVVAMQYEITDKAALVFASSFYERIAEGMPVDRAVTLAREDVKMDLDSLEWATPVLFLASDETRIFSVPKTPQGPQRPPPQTPTVRPPPPPEPPPPARPPLLSQSFLLADIGPCSHLALGPANLLAAACRDGAVRVLNAVDGGVVRQCMPVQRENPVQVAWGPWRRNVASRHNDGTVVVWDLRTETPARVMNVGEEGGALAFSADGHWLAVTVKDRVYVYNAWGARVRDLPARSGKEPKVWQRMGGRGSLGPLAFAPGDRHVVVATGDGMVRQLDVRGKPVATWRHPQPVRCLAVTAKALATGCADGRVRLWSWDGRLLRQTEHGRQPSHLVFATDFPALAMSDDDGTVTLCDLKTGELTVVAELMHQLAGLAFLEGGKGLVTGTRAGRIARWSLPRRPQ</sequence>
<evidence type="ECO:0000313" key="4">
    <source>
        <dbReference type="EMBL" id="GHI66864.1"/>
    </source>
</evidence>
<organism evidence="4 5">
    <name type="scientific">Streptomyces nojiriensis</name>
    <dbReference type="NCBI Taxonomy" id="66374"/>
    <lineage>
        <taxon>Bacteria</taxon>
        <taxon>Bacillati</taxon>
        <taxon>Actinomycetota</taxon>
        <taxon>Actinomycetes</taxon>
        <taxon>Kitasatosporales</taxon>
        <taxon>Streptomycetaceae</taxon>
        <taxon>Streptomyces</taxon>
    </lineage>
</organism>
<accession>A0ABQ3SFF3</accession>
<dbReference type="SUPFAM" id="SSF50978">
    <property type="entry name" value="WD40 repeat-like"/>
    <property type="match status" value="1"/>
</dbReference>
<dbReference type="InterPro" id="IPR036322">
    <property type="entry name" value="WD40_repeat_dom_sf"/>
</dbReference>
<comment type="caution">
    <text evidence="4">The sequence shown here is derived from an EMBL/GenBank/DDBJ whole genome shotgun (WGS) entry which is preliminary data.</text>
</comment>
<dbReference type="Pfam" id="PF00400">
    <property type="entry name" value="WD40"/>
    <property type="match status" value="1"/>
</dbReference>
<feature type="compositionally biased region" description="Pro residues" evidence="2">
    <location>
        <begin position="371"/>
        <end position="395"/>
    </location>
</feature>
<name>A0ABQ3SFF3_9ACTN</name>
<feature type="repeat" description="WD" evidence="1">
    <location>
        <begin position="455"/>
        <end position="486"/>
    </location>
</feature>
<evidence type="ECO:0000256" key="2">
    <source>
        <dbReference type="SAM" id="MobiDB-lite"/>
    </source>
</evidence>
<keyword evidence="1" id="KW-0853">WD repeat</keyword>
<keyword evidence="5" id="KW-1185">Reference proteome</keyword>
<evidence type="ECO:0000313" key="5">
    <source>
        <dbReference type="Proteomes" id="UP000613974"/>
    </source>
</evidence>
<gene>
    <name evidence="4" type="ORF">Snoj_07820</name>
</gene>
<dbReference type="Gene3D" id="2.130.10.10">
    <property type="entry name" value="YVTN repeat-like/Quinoprotein amine dehydrogenase"/>
    <property type="match status" value="2"/>
</dbReference>
<dbReference type="SMART" id="SM00320">
    <property type="entry name" value="WD40"/>
    <property type="match status" value="7"/>
</dbReference>
<dbReference type="InterPro" id="IPR024983">
    <property type="entry name" value="CHAT_dom"/>
</dbReference>
<dbReference type="PANTHER" id="PTHR19879:SF9">
    <property type="entry name" value="TRANSCRIPTION INITIATION FACTOR TFIID SUBUNIT 5"/>
    <property type="match status" value="1"/>
</dbReference>
<dbReference type="Proteomes" id="UP000613974">
    <property type="component" value="Unassembled WGS sequence"/>
</dbReference>
<feature type="region of interest" description="Disordered" evidence="2">
    <location>
        <begin position="363"/>
        <end position="398"/>
    </location>
</feature>
<dbReference type="InterPro" id="IPR015943">
    <property type="entry name" value="WD40/YVTN_repeat-like_dom_sf"/>
</dbReference>
<dbReference type="GeneID" id="95593228"/>
<proteinExistence type="predicted"/>
<dbReference type="RefSeq" id="WP_189739206.1">
    <property type="nucleotide sequence ID" value="NZ_BMRL01000007.1"/>
</dbReference>